<gene>
    <name evidence="1" type="ORF">CIMIT_05725</name>
</gene>
<reference evidence="1 2" key="1">
    <citation type="submission" date="2014-08" db="EMBL/GenBank/DDBJ databases">
        <title>Complete genome sequence of Corynebacterium imitans DSM 44264, isolated from a five-month-old boy with suspected pharyngeal diphtheria.</title>
        <authorList>
            <person name="Mollmann S."/>
            <person name="Albersmeier A."/>
            <person name="Ruckert C."/>
            <person name="Tauch A."/>
        </authorList>
    </citation>
    <scope>NUCLEOTIDE SEQUENCE [LARGE SCALE GENOMIC DNA]</scope>
    <source>
        <strain evidence="1 2">DSM 44264</strain>
    </source>
</reference>
<dbReference type="EMBL" id="CP009211">
    <property type="protein sequence ID" value="AIJ33461.1"/>
    <property type="molecule type" value="Genomic_DNA"/>
</dbReference>
<dbReference type="HOGENOM" id="CLU_2492572_0_0_11"/>
<dbReference type="STRING" id="156978.CIMIT_05725"/>
<sequence length="86" mass="9144">MNIPDQWYKDNLTSLAPQLAAKAQAVASAVDGDVPVTVTEKTDSHGRPVALVTLAHAKGLAMQAKYGTLTRAAASQGLDVHRYSQR</sequence>
<dbReference type="Proteomes" id="UP000028780">
    <property type="component" value="Chromosome"/>
</dbReference>
<evidence type="ECO:0000313" key="2">
    <source>
        <dbReference type="Proteomes" id="UP000028780"/>
    </source>
</evidence>
<organism evidence="1 2">
    <name type="scientific">Corynebacterium imitans</name>
    <dbReference type="NCBI Taxonomy" id="156978"/>
    <lineage>
        <taxon>Bacteria</taxon>
        <taxon>Bacillati</taxon>
        <taxon>Actinomycetota</taxon>
        <taxon>Actinomycetes</taxon>
        <taxon>Mycobacteriales</taxon>
        <taxon>Corynebacteriaceae</taxon>
        <taxon>Corynebacterium</taxon>
    </lineage>
</organism>
<dbReference type="OrthoDB" id="652634at2"/>
<dbReference type="AlphaFoldDB" id="A0A076NMP1"/>
<protein>
    <submittedName>
        <fullName evidence="1">Uncharacterized protein</fullName>
    </submittedName>
</protein>
<proteinExistence type="predicted"/>
<accession>A0A076NMP1</accession>
<dbReference type="eggNOG" id="ENOG5031WR1">
    <property type="taxonomic scope" value="Bacteria"/>
</dbReference>
<dbReference type="KEGG" id="cii:CIMIT_05725"/>
<keyword evidence="2" id="KW-1185">Reference proteome</keyword>
<name>A0A076NMP1_9CORY</name>
<evidence type="ECO:0000313" key="1">
    <source>
        <dbReference type="EMBL" id="AIJ33461.1"/>
    </source>
</evidence>